<protein>
    <submittedName>
        <fullName evidence="1">Uncharacterized protein DUF1810</fullName>
    </submittedName>
</protein>
<comment type="caution">
    <text evidence="1">The sequence shown here is derived from an EMBL/GenBank/DDBJ whole genome shotgun (WGS) entry which is preliminary data.</text>
</comment>
<dbReference type="AlphaFoldDB" id="A0AB73T3Z1"/>
<organism evidence="1 2">
    <name type="scientific">Murimonas intestini</name>
    <dbReference type="NCBI Taxonomy" id="1337051"/>
    <lineage>
        <taxon>Bacteria</taxon>
        <taxon>Bacillati</taxon>
        <taxon>Bacillota</taxon>
        <taxon>Clostridia</taxon>
        <taxon>Lachnospirales</taxon>
        <taxon>Lachnospiraceae</taxon>
        <taxon>Murimonas</taxon>
    </lineage>
</organism>
<evidence type="ECO:0000313" key="1">
    <source>
        <dbReference type="EMBL" id="PWJ75488.1"/>
    </source>
</evidence>
<dbReference type="SUPFAM" id="SSF140736">
    <property type="entry name" value="Rv1873-like"/>
    <property type="match status" value="1"/>
</dbReference>
<dbReference type="RefSeq" id="WP_187374299.1">
    <property type="nucleotide sequence ID" value="NZ_CABJAT010000006.1"/>
</dbReference>
<dbReference type="Gene3D" id="1.25.40.380">
    <property type="entry name" value="Protein of unknown function DUF1810"/>
    <property type="match status" value="1"/>
</dbReference>
<name>A0AB73T3Z1_9FIRM</name>
<reference evidence="1 2" key="1">
    <citation type="submission" date="2018-05" db="EMBL/GenBank/DDBJ databases">
        <authorList>
            <person name="Goeker M."/>
            <person name="Huntemann M."/>
            <person name="Clum A."/>
            <person name="Pillay M."/>
            <person name="Palaniappan K."/>
            <person name="Varghese N."/>
            <person name="Mikhailova N."/>
            <person name="Stamatis D."/>
            <person name="Reddy T."/>
            <person name="Daum C."/>
            <person name="Shapiro N."/>
            <person name="Ivanova N."/>
            <person name="Kyrpides N."/>
            <person name="Woyke T."/>
        </authorList>
    </citation>
    <scope>NUCLEOTIDE SEQUENCE [LARGE SCALE GENOMIC DNA]</scope>
    <source>
        <strain evidence="1 2">DSM 26524</strain>
    </source>
</reference>
<dbReference type="EMBL" id="QGGY01000006">
    <property type="protein sequence ID" value="PWJ75488.1"/>
    <property type="molecule type" value="Genomic_DNA"/>
</dbReference>
<sequence length="39" mass="4658">MDLKIFYEAAPEQEVFQKVLDKFFHGERDSRTIQLLGEE</sequence>
<dbReference type="Pfam" id="PF08837">
    <property type="entry name" value="DUF1810"/>
    <property type="match status" value="1"/>
</dbReference>
<dbReference type="InterPro" id="IPR036287">
    <property type="entry name" value="Rv1873-like_sf"/>
</dbReference>
<keyword evidence="2" id="KW-1185">Reference proteome</keyword>
<dbReference type="Proteomes" id="UP000245412">
    <property type="component" value="Unassembled WGS sequence"/>
</dbReference>
<proteinExistence type="predicted"/>
<evidence type="ECO:0000313" key="2">
    <source>
        <dbReference type="Proteomes" id="UP000245412"/>
    </source>
</evidence>
<dbReference type="InterPro" id="IPR014937">
    <property type="entry name" value="DUF1810"/>
</dbReference>
<accession>A0AB73T3Z1</accession>
<gene>
    <name evidence="1" type="ORF">C7383_10658</name>
</gene>